<evidence type="ECO:0000256" key="4">
    <source>
        <dbReference type="ARBA" id="ARBA00022853"/>
    </source>
</evidence>
<keyword evidence="4" id="KW-0156">Chromatin regulator</keyword>
<evidence type="ECO:0000256" key="3">
    <source>
        <dbReference type="ARBA" id="ARBA00022679"/>
    </source>
</evidence>
<keyword evidence="6" id="KW-0804">Transcription</keyword>
<comment type="catalytic activity">
    <reaction evidence="8">
        <text>L-lysyl-[protein] + acetyl-CoA = N(6)-acetyl-L-lysyl-[protein] + CoA + H(+)</text>
        <dbReference type="Rhea" id="RHEA:45948"/>
        <dbReference type="Rhea" id="RHEA-COMP:9752"/>
        <dbReference type="Rhea" id="RHEA-COMP:10731"/>
        <dbReference type="ChEBI" id="CHEBI:15378"/>
        <dbReference type="ChEBI" id="CHEBI:29969"/>
        <dbReference type="ChEBI" id="CHEBI:57287"/>
        <dbReference type="ChEBI" id="CHEBI:57288"/>
        <dbReference type="ChEBI" id="CHEBI:61930"/>
        <dbReference type="EC" id="2.3.1.48"/>
    </reaction>
</comment>
<proteinExistence type="predicted"/>
<keyword evidence="3" id="KW-0808">Transferase</keyword>
<dbReference type="GO" id="GO:0045944">
    <property type="term" value="P:positive regulation of transcription by RNA polymerase II"/>
    <property type="evidence" value="ECO:0007669"/>
    <property type="project" value="TreeGrafter"/>
</dbReference>
<dbReference type="PROSITE" id="PS50952">
    <property type="entry name" value="KIX"/>
    <property type="match status" value="1"/>
</dbReference>
<dbReference type="EMBL" id="GECZ01001267">
    <property type="protein sequence ID" value="JAS68502.1"/>
    <property type="molecule type" value="Transcribed_RNA"/>
</dbReference>
<dbReference type="GO" id="GO:0000123">
    <property type="term" value="C:histone acetyltransferase complex"/>
    <property type="evidence" value="ECO:0007669"/>
    <property type="project" value="TreeGrafter"/>
</dbReference>
<evidence type="ECO:0000256" key="5">
    <source>
        <dbReference type="ARBA" id="ARBA00023015"/>
    </source>
</evidence>
<dbReference type="GO" id="GO:0031490">
    <property type="term" value="F:chromatin DNA binding"/>
    <property type="evidence" value="ECO:0007669"/>
    <property type="project" value="TreeGrafter"/>
</dbReference>
<evidence type="ECO:0000313" key="11">
    <source>
        <dbReference type="EMBL" id="JAS65723.1"/>
    </source>
</evidence>
<name>A0A1B6GTP9_9HEMI</name>
<comment type="subcellular location">
    <subcellularLocation>
        <location evidence="1">Nucleus</location>
    </subcellularLocation>
</comment>
<dbReference type="GO" id="GO:0005634">
    <property type="term" value="C:nucleus"/>
    <property type="evidence" value="ECO:0007669"/>
    <property type="project" value="UniProtKB-SubCell"/>
</dbReference>
<evidence type="ECO:0000256" key="6">
    <source>
        <dbReference type="ARBA" id="ARBA00023163"/>
    </source>
</evidence>
<protein>
    <recommendedName>
        <fullName evidence="2">histone acetyltransferase</fullName>
        <ecNumber evidence="2">2.3.1.48</ecNumber>
    </recommendedName>
</protein>
<dbReference type="FunFam" id="1.10.246.20:FF:000001">
    <property type="entry name" value="E1A binding protein p300"/>
    <property type="match status" value="1"/>
</dbReference>
<keyword evidence="5" id="KW-0805">Transcription regulation</keyword>
<evidence type="ECO:0000256" key="8">
    <source>
        <dbReference type="ARBA" id="ARBA00048017"/>
    </source>
</evidence>
<reference evidence="11" key="1">
    <citation type="submission" date="2015-11" db="EMBL/GenBank/DDBJ databases">
        <title>De novo transcriptome assembly of four potential Pierce s Disease insect vectors from Arizona vineyards.</title>
        <authorList>
            <person name="Tassone E.E."/>
        </authorList>
    </citation>
    <scope>NUCLEOTIDE SEQUENCE</scope>
</reference>
<keyword evidence="7" id="KW-0539">Nucleus</keyword>
<evidence type="ECO:0000256" key="2">
    <source>
        <dbReference type="ARBA" id="ARBA00013184"/>
    </source>
</evidence>
<dbReference type="GO" id="GO:0005667">
    <property type="term" value="C:transcription regulator complex"/>
    <property type="evidence" value="ECO:0007669"/>
    <property type="project" value="TreeGrafter"/>
</dbReference>
<evidence type="ECO:0000256" key="9">
    <source>
        <dbReference type="SAM" id="Coils"/>
    </source>
</evidence>
<feature type="coiled-coil region" evidence="9">
    <location>
        <begin position="124"/>
        <end position="156"/>
    </location>
</feature>
<evidence type="ECO:0000256" key="1">
    <source>
        <dbReference type="ARBA" id="ARBA00004123"/>
    </source>
</evidence>
<dbReference type="InterPro" id="IPR036529">
    <property type="entry name" value="KIX_dom_sf"/>
</dbReference>
<accession>A0A1B6GTP9</accession>
<dbReference type="PANTHER" id="PTHR13808">
    <property type="entry name" value="CBP/P300-RELATED"/>
    <property type="match status" value="1"/>
</dbReference>
<dbReference type="InterPro" id="IPR013178">
    <property type="entry name" value="Histone_AcTrfase_Rtt109/CBP"/>
</dbReference>
<feature type="domain" description="KIX" evidence="10">
    <location>
        <begin position="53"/>
        <end position="132"/>
    </location>
</feature>
<evidence type="ECO:0000256" key="7">
    <source>
        <dbReference type="ARBA" id="ARBA00023242"/>
    </source>
</evidence>
<dbReference type="GO" id="GO:0004402">
    <property type="term" value="F:histone acetyltransferase activity"/>
    <property type="evidence" value="ECO:0007669"/>
    <property type="project" value="InterPro"/>
</dbReference>
<evidence type="ECO:0000259" key="10">
    <source>
        <dbReference type="PROSITE" id="PS50952"/>
    </source>
</evidence>
<organism evidence="11">
    <name type="scientific">Cuerna arida</name>
    <dbReference type="NCBI Taxonomy" id="1464854"/>
    <lineage>
        <taxon>Eukaryota</taxon>
        <taxon>Metazoa</taxon>
        <taxon>Ecdysozoa</taxon>
        <taxon>Arthropoda</taxon>
        <taxon>Hexapoda</taxon>
        <taxon>Insecta</taxon>
        <taxon>Pterygota</taxon>
        <taxon>Neoptera</taxon>
        <taxon>Paraneoptera</taxon>
        <taxon>Hemiptera</taxon>
        <taxon>Auchenorrhyncha</taxon>
        <taxon>Membracoidea</taxon>
        <taxon>Cicadellidae</taxon>
        <taxon>Cicadellinae</taxon>
        <taxon>Proconiini</taxon>
        <taxon>Cuerna</taxon>
    </lineage>
</organism>
<dbReference type="Gene3D" id="1.10.246.20">
    <property type="entry name" value="Coactivator CBP, KIX domain"/>
    <property type="match status" value="1"/>
</dbReference>
<sequence length="160" mass="18231">MGRKGGVVGSQASAGTAANMQNIVFDLTSNSDSATSNLPMGLHLGQVTAIPVQGTKEWHQSVTTDLRNHLVHKLVQAIFPTPDPNAMQDKRMHNLMAYAQKVERDMYEMANSISEYYHLLAEKIYNIQKELEEKRQKRKELQMKQQEQQQQDLIKKFGEM</sequence>
<evidence type="ECO:0000313" key="12">
    <source>
        <dbReference type="EMBL" id="JAS68502.1"/>
    </source>
</evidence>
<dbReference type="EMBL" id="GECZ01004046">
    <property type="protein sequence ID" value="JAS65723.1"/>
    <property type="molecule type" value="Transcribed_RNA"/>
</dbReference>
<dbReference type="InterPro" id="IPR003101">
    <property type="entry name" value="KIX_dom"/>
</dbReference>
<dbReference type="Pfam" id="PF02172">
    <property type="entry name" value="KIX"/>
    <property type="match status" value="1"/>
</dbReference>
<dbReference type="AlphaFoldDB" id="A0A1B6GTP9"/>
<dbReference type="SUPFAM" id="SSF47040">
    <property type="entry name" value="Kix domain of CBP (creb binding protein)"/>
    <property type="match status" value="1"/>
</dbReference>
<dbReference type="EC" id="2.3.1.48" evidence="2"/>
<gene>
    <name evidence="11" type="ORF">g.31202</name>
    <name evidence="12" type="ORF">g.31206</name>
</gene>
<dbReference type="GO" id="GO:0003713">
    <property type="term" value="F:transcription coactivator activity"/>
    <property type="evidence" value="ECO:0007669"/>
    <property type="project" value="TreeGrafter"/>
</dbReference>
<keyword evidence="9" id="KW-0175">Coiled coil</keyword>
<dbReference type="PANTHER" id="PTHR13808:SF1">
    <property type="entry name" value="HISTONE ACETYLTRANSFERASE"/>
    <property type="match status" value="1"/>
</dbReference>